<proteinExistence type="predicted"/>
<keyword evidence="6" id="KW-1185">Reference proteome</keyword>
<dbReference type="InterPro" id="IPR018062">
    <property type="entry name" value="HTH_AraC-typ_CS"/>
</dbReference>
<dbReference type="RefSeq" id="WP_268618776.1">
    <property type="nucleotide sequence ID" value="NZ_JAMDMX010000241.1"/>
</dbReference>
<keyword evidence="3" id="KW-0804">Transcription</keyword>
<dbReference type="PANTHER" id="PTHR43280:SF30">
    <property type="entry name" value="MMSAB OPERON REGULATORY PROTEIN"/>
    <property type="match status" value="1"/>
</dbReference>
<accession>A0ABT4GQL1</accession>
<keyword evidence="2" id="KW-0238">DNA-binding</keyword>
<dbReference type="Pfam" id="PF02311">
    <property type="entry name" value="AraC_binding"/>
    <property type="match status" value="1"/>
</dbReference>
<evidence type="ECO:0000256" key="2">
    <source>
        <dbReference type="ARBA" id="ARBA00023125"/>
    </source>
</evidence>
<comment type="caution">
    <text evidence="5">The sequence shown here is derived from an EMBL/GenBank/DDBJ whole genome shotgun (WGS) entry which is preliminary data.</text>
</comment>
<protein>
    <submittedName>
        <fullName evidence="5">AraC family transcriptional regulator</fullName>
    </submittedName>
</protein>
<gene>
    <name evidence="5" type="ORF">M5X19_36740</name>
</gene>
<dbReference type="InterPro" id="IPR037923">
    <property type="entry name" value="HTH-like"/>
</dbReference>
<reference evidence="5 6" key="1">
    <citation type="submission" date="2022-05" db="EMBL/GenBank/DDBJ databases">
        <title>Genome Sequencing of Bee-Associated Microbes.</title>
        <authorList>
            <person name="Dunlap C."/>
        </authorList>
    </citation>
    <scope>NUCLEOTIDE SEQUENCE [LARGE SCALE GENOMIC DNA]</scope>
    <source>
        <strain evidence="5 6">NRRL B-14421</strain>
    </source>
</reference>
<dbReference type="InterPro" id="IPR018060">
    <property type="entry name" value="HTH_AraC"/>
</dbReference>
<evidence type="ECO:0000259" key="4">
    <source>
        <dbReference type="PROSITE" id="PS01124"/>
    </source>
</evidence>
<dbReference type="Proteomes" id="UP001527099">
    <property type="component" value="Unassembled WGS sequence"/>
</dbReference>
<dbReference type="InterPro" id="IPR003313">
    <property type="entry name" value="AraC-bd"/>
</dbReference>
<dbReference type="Pfam" id="PF12833">
    <property type="entry name" value="HTH_18"/>
    <property type="match status" value="1"/>
</dbReference>
<dbReference type="InterPro" id="IPR020449">
    <property type="entry name" value="Tscrpt_reg_AraC-type_HTH"/>
</dbReference>
<dbReference type="PROSITE" id="PS00041">
    <property type="entry name" value="HTH_ARAC_FAMILY_1"/>
    <property type="match status" value="1"/>
</dbReference>
<keyword evidence="1" id="KW-0805">Transcription regulation</keyword>
<dbReference type="PROSITE" id="PS01124">
    <property type="entry name" value="HTH_ARAC_FAMILY_2"/>
    <property type="match status" value="1"/>
</dbReference>
<sequence length="287" mass="32650">MPRFMDYMISPYPLRIISLPIDSSKLKLQSLIILAVGHLPGRISFRAHAKFTKWAIVYIAGGKGSYQVDDGTVQHIESGSLFFLRPGAVYNYGPDADGYWDEYYFTFEGSRIAEWLSSWLTHVDLAKQVGHEDAAQHNRIERIFILMESGIPDNIDRAALLLESLLFEFILKDQVPAETTKTQQLIDLMADLGDSLFQPFDAALIAKRHHISLSTLRRIVSEYTGYPLGAYIHRLKMAAAKNILLNSDDTVKEIADSLGYKDVFYFSRLFKKYVGVSPLIYRNNMQL</sequence>
<dbReference type="PRINTS" id="PR00032">
    <property type="entry name" value="HTHARAC"/>
</dbReference>
<evidence type="ECO:0000256" key="1">
    <source>
        <dbReference type="ARBA" id="ARBA00023015"/>
    </source>
</evidence>
<dbReference type="InterPro" id="IPR009057">
    <property type="entry name" value="Homeodomain-like_sf"/>
</dbReference>
<dbReference type="SUPFAM" id="SSF46689">
    <property type="entry name" value="Homeodomain-like"/>
    <property type="match status" value="1"/>
</dbReference>
<dbReference type="SMART" id="SM00342">
    <property type="entry name" value="HTH_ARAC"/>
    <property type="match status" value="1"/>
</dbReference>
<evidence type="ECO:0000313" key="6">
    <source>
        <dbReference type="Proteomes" id="UP001527099"/>
    </source>
</evidence>
<dbReference type="SUPFAM" id="SSF51215">
    <property type="entry name" value="Regulatory protein AraC"/>
    <property type="match status" value="1"/>
</dbReference>
<dbReference type="EMBL" id="JAMDMX010000241">
    <property type="protein sequence ID" value="MCY9698346.1"/>
    <property type="molecule type" value="Genomic_DNA"/>
</dbReference>
<name>A0ABT4GQL1_9BACL</name>
<evidence type="ECO:0000256" key="3">
    <source>
        <dbReference type="ARBA" id="ARBA00023163"/>
    </source>
</evidence>
<organism evidence="5 6">
    <name type="scientific">Paenibacillus alginolyticus</name>
    <dbReference type="NCBI Taxonomy" id="59839"/>
    <lineage>
        <taxon>Bacteria</taxon>
        <taxon>Bacillati</taxon>
        <taxon>Bacillota</taxon>
        <taxon>Bacilli</taxon>
        <taxon>Bacillales</taxon>
        <taxon>Paenibacillaceae</taxon>
        <taxon>Paenibacillus</taxon>
    </lineage>
</organism>
<dbReference type="PANTHER" id="PTHR43280">
    <property type="entry name" value="ARAC-FAMILY TRANSCRIPTIONAL REGULATOR"/>
    <property type="match status" value="1"/>
</dbReference>
<dbReference type="Gene3D" id="2.60.120.280">
    <property type="entry name" value="Regulatory protein AraC"/>
    <property type="match status" value="1"/>
</dbReference>
<dbReference type="Gene3D" id="1.10.10.60">
    <property type="entry name" value="Homeodomain-like"/>
    <property type="match status" value="1"/>
</dbReference>
<feature type="domain" description="HTH araC/xylS-type" evidence="4">
    <location>
        <begin position="186"/>
        <end position="284"/>
    </location>
</feature>
<evidence type="ECO:0000313" key="5">
    <source>
        <dbReference type="EMBL" id="MCY9698346.1"/>
    </source>
</evidence>